<keyword evidence="2" id="KW-0282">Flagellum</keyword>
<protein>
    <submittedName>
        <fullName evidence="2">Flagellar protein FlgN</fullName>
    </submittedName>
</protein>
<dbReference type="EMBL" id="CP129013">
    <property type="protein sequence ID" value="WLR41490.1"/>
    <property type="molecule type" value="Genomic_DNA"/>
</dbReference>
<dbReference type="Gene3D" id="1.20.58.300">
    <property type="entry name" value="FlgN-like"/>
    <property type="match status" value="1"/>
</dbReference>
<gene>
    <name evidence="2" type="ORF">LC087_11370</name>
</gene>
<reference evidence="2 3" key="1">
    <citation type="submission" date="2023-06" db="EMBL/GenBank/DDBJ databases">
        <title>Five Gram-positive bacteria isolated from mangrove sediments in Shenzhen, Guangdong, China.</title>
        <authorList>
            <person name="Yu S."/>
            <person name="Zheng W."/>
            <person name="Huang Y."/>
        </authorList>
    </citation>
    <scope>NUCLEOTIDE SEQUENCE [LARGE SCALE GENOMIC DNA]</scope>
    <source>
        <strain evidence="2 3">SaN35-3</strain>
    </source>
</reference>
<name>A0ABY9JSU0_9BACI</name>
<dbReference type="Proteomes" id="UP001197974">
    <property type="component" value="Chromosome"/>
</dbReference>
<keyword evidence="2" id="KW-0969">Cilium</keyword>
<evidence type="ECO:0000313" key="3">
    <source>
        <dbReference type="Proteomes" id="UP001197974"/>
    </source>
</evidence>
<accession>A0ABY9JSU0</accession>
<evidence type="ECO:0000313" key="2">
    <source>
        <dbReference type="EMBL" id="WLR41490.1"/>
    </source>
</evidence>
<sequence length="158" mass="18410">MNSTKLLTSLQSLLDQHLQLIELGKQKTTHLRNGNMDELRTLLIEEQRMMKLITQTEKQRIEHTSQFLGEDDHLTISACIERLSGEEKCSFENMREQLESVMEQLIFINDLNKQLLKQGLQFASSTLNFILPKEESFNYGKNNKFNSSERTVLFDSKI</sequence>
<keyword evidence="3" id="KW-1185">Reference proteome</keyword>
<keyword evidence="2" id="KW-0966">Cell projection</keyword>
<keyword evidence="1" id="KW-1005">Bacterial flagellum biogenesis</keyword>
<dbReference type="Pfam" id="PF05130">
    <property type="entry name" value="FlgN"/>
    <property type="match status" value="1"/>
</dbReference>
<evidence type="ECO:0000256" key="1">
    <source>
        <dbReference type="ARBA" id="ARBA00022795"/>
    </source>
</evidence>
<dbReference type="RefSeq" id="WP_226541621.1">
    <property type="nucleotide sequence ID" value="NZ_CP129013.1"/>
</dbReference>
<dbReference type="InterPro" id="IPR036679">
    <property type="entry name" value="FlgN-like_sf"/>
</dbReference>
<dbReference type="SUPFAM" id="SSF140566">
    <property type="entry name" value="FlgN-like"/>
    <property type="match status" value="1"/>
</dbReference>
<proteinExistence type="predicted"/>
<organism evidence="2 3">
    <name type="scientific">Bacillus carboniphilus</name>
    <dbReference type="NCBI Taxonomy" id="86663"/>
    <lineage>
        <taxon>Bacteria</taxon>
        <taxon>Bacillati</taxon>
        <taxon>Bacillota</taxon>
        <taxon>Bacilli</taxon>
        <taxon>Bacillales</taxon>
        <taxon>Bacillaceae</taxon>
        <taxon>Bacillus</taxon>
    </lineage>
</organism>
<dbReference type="InterPro" id="IPR007809">
    <property type="entry name" value="FlgN-like"/>
</dbReference>